<dbReference type="PROSITE" id="PS50920">
    <property type="entry name" value="SOLCAR"/>
    <property type="match status" value="1"/>
</dbReference>
<evidence type="ECO:0000313" key="6">
    <source>
        <dbReference type="EMBL" id="KAJ8908473.1"/>
    </source>
</evidence>
<name>A0AAV8V3F1_9RHOD</name>
<evidence type="ECO:0000256" key="4">
    <source>
        <dbReference type="PROSITE-ProRule" id="PRU00282"/>
    </source>
</evidence>
<evidence type="ECO:0000256" key="5">
    <source>
        <dbReference type="RuleBase" id="RU000488"/>
    </source>
</evidence>
<keyword evidence="2 4" id="KW-0812">Transmembrane</keyword>
<dbReference type="Gene3D" id="1.50.40.10">
    <property type="entry name" value="Mitochondrial carrier domain"/>
    <property type="match status" value="1"/>
</dbReference>
<dbReference type="Pfam" id="PF00153">
    <property type="entry name" value="Mito_carr"/>
    <property type="match status" value="1"/>
</dbReference>
<reference evidence="6 7" key="1">
    <citation type="journal article" date="2023" name="Nat. Commun.">
        <title>Origin of minicircular mitochondrial genomes in red algae.</title>
        <authorList>
            <person name="Lee Y."/>
            <person name="Cho C.H."/>
            <person name="Lee Y.M."/>
            <person name="Park S.I."/>
            <person name="Yang J.H."/>
            <person name="West J.A."/>
            <person name="Bhattacharya D."/>
            <person name="Yoon H.S."/>
        </authorList>
    </citation>
    <scope>NUCLEOTIDE SEQUENCE [LARGE SCALE GENOMIC DNA]</scope>
    <source>
        <strain evidence="6 7">CCMP1338</strain>
        <tissue evidence="6">Whole cell</tissue>
    </source>
</reference>
<protein>
    <recommendedName>
        <fullName evidence="8">ADP,ATP carrier protein</fullName>
    </recommendedName>
</protein>
<dbReference type="EMBL" id="JAMWBK010000001">
    <property type="protein sequence ID" value="KAJ8908473.1"/>
    <property type="molecule type" value="Genomic_DNA"/>
</dbReference>
<dbReference type="GO" id="GO:0016020">
    <property type="term" value="C:membrane"/>
    <property type="evidence" value="ECO:0007669"/>
    <property type="project" value="UniProtKB-SubCell"/>
</dbReference>
<dbReference type="InterPro" id="IPR018108">
    <property type="entry name" value="MCP_transmembrane"/>
</dbReference>
<comment type="similarity">
    <text evidence="5">Belongs to the mitochondrial carrier (TC 2.A.29) family.</text>
</comment>
<dbReference type="GO" id="GO:0005739">
    <property type="term" value="C:mitochondrion"/>
    <property type="evidence" value="ECO:0007669"/>
    <property type="project" value="TreeGrafter"/>
</dbReference>
<keyword evidence="3 4" id="KW-0472">Membrane</keyword>
<dbReference type="SUPFAM" id="SSF103506">
    <property type="entry name" value="Mitochondrial carrier"/>
    <property type="match status" value="1"/>
</dbReference>
<dbReference type="GO" id="GO:0015187">
    <property type="term" value="F:glycine transmembrane transporter activity"/>
    <property type="evidence" value="ECO:0007669"/>
    <property type="project" value="TreeGrafter"/>
</dbReference>
<evidence type="ECO:0008006" key="8">
    <source>
        <dbReference type="Google" id="ProtNLM"/>
    </source>
</evidence>
<evidence type="ECO:0000256" key="1">
    <source>
        <dbReference type="ARBA" id="ARBA00004141"/>
    </source>
</evidence>
<dbReference type="GO" id="GO:1904983">
    <property type="term" value="P:glycine import into mitochondrion"/>
    <property type="evidence" value="ECO:0007669"/>
    <property type="project" value="TreeGrafter"/>
</dbReference>
<feature type="repeat" description="Solcar" evidence="4">
    <location>
        <begin position="97"/>
        <end position="179"/>
    </location>
</feature>
<comment type="caution">
    <text evidence="6">The sequence shown here is derived from an EMBL/GenBank/DDBJ whole genome shotgun (WGS) entry which is preliminary data.</text>
</comment>
<dbReference type="PANTHER" id="PTHR46181">
    <property type="entry name" value="MITOCHONDRIAL GLYCINE TRANSPORTER"/>
    <property type="match status" value="1"/>
</dbReference>
<organism evidence="6 7">
    <name type="scientific">Rhodosorus marinus</name>
    <dbReference type="NCBI Taxonomy" id="101924"/>
    <lineage>
        <taxon>Eukaryota</taxon>
        <taxon>Rhodophyta</taxon>
        <taxon>Stylonematophyceae</taxon>
        <taxon>Stylonematales</taxon>
        <taxon>Stylonemataceae</taxon>
        <taxon>Rhodosorus</taxon>
    </lineage>
</organism>
<evidence type="ECO:0000256" key="3">
    <source>
        <dbReference type="ARBA" id="ARBA00023136"/>
    </source>
</evidence>
<dbReference type="InterPro" id="IPR023395">
    <property type="entry name" value="MCP_dom_sf"/>
</dbReference>
<keyword evidence="5" id="KW-0813">Transport</keyword>
<proteinExistence type="inferred from homology"/>
<accession>A0AAV8V3F1</accession>
<evidence type="ECO:0000256" key="2">
    <source>
        <dbReference type="ARBA" id="ARBA00022692"/>
    </source>
</evidence>
<comment type="subcellular location">
    <subcellularLocation>
        <location evidence="1">Membrane</location>
        <topology evidence="1">Multi-pass membrane protein</topology>
    </subcellularLocation>
</comment>
<gene>
    <name evidence="6" type="ORF">NDN08_005182</name>
</gene>
<dbReference type="PANTHER" id="PTHR46181:SF3">
    <property type="entry name" value="MITOCHONDRIAL GLYCINE TRANSPORTER"/>
    <property type="match status" value="1"/>
</dbReference>
<dbReference type="AlphaFoldDB" id="A0AAV8V3F1"/>
<dbReference type="Proteomes" id="UP001157974">
    <property type="component" value="Unassembled WGS sequence"/>
</dbReference>
<keyword evidence="7" id="KW-1185">Reference proteome</keyword>
<sequence>MGYEVEKKKTLLPIFGWERNPALAGLAAGSFQAMLFSPYDRALYLSVVNNRPFLNLANWKSPFQGYGQAFLQRTLSGGLYFPLEDISRQLFAMVNMSQTGREMLAGYCAGAMNGLILNPLSAIKYKMWSSDSASYWVTARKIYTQNGVGAFFLGVKPTLLRDIAFGFVYTPLRHTLRRRFHKRSVPTAFHDVFAAVCATVVSSPFNYVRNVHFSSKDANVPKMLDTLRIFMTSVMDKPTKMERVVYAQRLLGIGWGTLRVSLGIAFSAFVYESLTGTRKHYPEFQKPADAFK</sequence>
<evidence type="ECO:0000313" key="7">
    <source>
        <dbReference type="Proteomes" id="UP001157974"/>
    </source>
</evidence>